<dbReference type="PANTHER" id="PTHR42714:SF6">
    <property type="entry name" value="TRANSLATION INITIATION FACTOR IF-2"/>
    <property type="match status" value="1"/>
</dbReference>
<organism evidence="6 7">
    <name type="scientific">Selenobaculum gibii</name>
    <dbReference type="NCBI Taxonomy" id="3054208"/>
    <lineage>
        <taxon>Bacteria</taxon>
        <taxon>Bacillati</taxon>
        <taxon>Bacillota</taxon>
        <taxon>Negativicutes</taxon>
        <taxon>Selenomonadales</taxon>
        <taxon>Selenomonadaceae</taxon>
        <taxon>Selenobaculum</taxon>
    </lineage>
</organism>
<dbReference type="NCBIfam" id="TIGR03918">
    <property type="entry name" value="GTP_HydF"/>
    <property type="match status" value="1"/>
</dbReference>
<dbReference type="Pfam" id="PF18128">
    <property type="entry name" value="HydF_dimer"/>
    <property type="match status" value="1"/>
</dbReference>
<evidence type="ECO:0000256" key="2">
    <source>
        <dbReference type="ARBA" id="ARBA00023134"/>
    </source>
</evidence>
<evidence type="ECO:0000259" key="3">
    <source>
        <dbReference type="Pfam" id="PF01926"/>
    </source>
</evidence>
<feature type="domain" description="Hydrogen maturase F dimerization" evidence="4">
    <location>
        <begin position="179"/>
        <end position="277"/>
    </location>
</feature>
<feature type="domain" description="G" evidence="3">
    <location>
        <begin position="11"/>
        <end position="126"/>
    </location>
</feature>
<dbReference type="InterPro" id="IPR040644">
    <property type="entry name" value="HydF_tetramer"/>
</dbReference>
<dbReference type="Gene3D" id="3.40.50.11420">
    <property type="match status" value="1"/>
</dbReference>
<gene>
    <name evidence="6" type="primary">hydF</name>
    <name evidence="6" type="ORF">P3F81_12795</name>
</gene>
<dbReference type="PRINTS" id="PR00326">
    <property type="entry name" value="GTP1OBG"/>
</dbReference>
<dbReference type="InterPro" id="IPR027417">
    <property type="entry name" value="P-loop_NTPase"/>
</dbReference>
<name>A0A9Y2AI95_9FIRM</name>
<evidence type="ECO:0000313" key="7">
    <source>
        <dbReference type="Proteomes" id="UP001243623"/>
    </source>
</evidence>
<accession>A0A9Y2AI95</accession>
<dbReference type="GO" id="GO:0005737">
    <property type="term" value="C:cytoplasm"/>
    <property type="evidence" value="ECO:0007669"/>
    <property type="project" value="TreeGrafter"/>
</dbReference>
<dbReference type="PANTHER" id="PTHR42714">
    <property type="entry name" value="TRNA MODIFICATION GTPASE GTPBP3"/>
    <property type="match status" value="1"/>
</dbReference>
<dbReference type="Pfam" id="PF18133">
    <property type="entry name" value="HydF_tetramer"/>
    <property type="match status" value="1"/>
</dbReference>
<evidence type="ECO:0000313" key="6">
    <source>
        <dbReference type="EMBL" id="WIW70737.1"/>
    </source>
</evidence>
<dbReference type="Gene3D" id="3.40.50.11410">
    <property type="match status" value="1"/>
</dbReference>
<evidence type="ECO:0000256" key="1">
    <source>
        <dbReference type="ARBA" id="ARBA00022741"/>
    </source>
</evidence>
<dbReference type="SUPFAM" id="SSF52540">
    <property type="entry name" value="P-loop containing nucleoside triphosphate hydrolases"/>
    <property type="match status" value="1"/>
</dbReference>
<dbReference type="InterPro" id="IPR041606">
    <property type="entry name" value="HydF_dimer"/>
</dbReference>
<keyword evidence="1" id="KW-0547">Nucleotide-binding</keyword>
<dbReference type="RefSeq" id="WP_147669411.1">
    <property type="nucleotide sequence ID" value="NZ_CP120678.1"/>
</dbReference>
<dbReference type="Pfam" id="PF01926">
    <property type="entry name" value="MMR_HSR1"/>
    <property type="match status" value="1"/>
</dbReference>
<dbReference type="InterPro" id="IPR006073">
    <property type="entry name" value="GTP-bd"/>
</dbReference>
<keyword evidence="2" id="KW-0342">GTP-binding</keyword>
<keyword evidence="7" id="KW-1185">Reference proteome</keyword>
<reference evidence="6" key="1">
    <citation type="submission" date="2023-03" db="EMBL/GenBank/DDBJ databases">
        <title>Selenobaculum gbiensis gen. nov. sp. nov., a new bacterium isolated from the gut microbiota of IBD patient.</title>
        <authorList>
            <person name="Yeo S."/>
            <person name="Park H."/>
            <person name="Huh C.S."/>
        </authorList>
    </citation>
    <scope>NUCLEOTIDE SEQUENCE</scope>
    <source>
        <strain evidence="6">ICN-92133</strain>
    </source>
</reference>
<sequence>MQTVPKANRIHIAIFGKRNAGKSSLINALTKQSVALVSDIAGTTTDPVYKAMEILPLGPVMIIDTAGLDDEGTLGKLRIEKTLEVLNKTDLAIIVIDGTGGVSTFDREIVNEVKKRKIPVVGVINKIDHLKTSEKLVQQSEETLQIDVVGVSTVTGHGIELLKGLMIKNAPQDWEEKAIVGDLINAKDHIVLVVPIDNAAPKGRLILPQVQVIRDILDYEGMCSIVKETELEEFLNRLKQKPFMVITDSQAFAKVAAITPLDIHLTSFSMLFARYKGDLNSYLKGVKAIGSLVPGDKVLIAEGCTHHRQSDDIGTVKIPRWLNEKVGGSLDYEWASGGGFPKDLTKYKLIIHCGACMLNRREVLYRLSNAGEEKIPVINYGILIAYLNGILYRTLAPFPEANALLKKIKKEN</sequence>
<evidence type="ECO:0000259" key="5">
    <source>
        <dbReference type="Pfam" id="PF18133"/>
    </source>
</evidence>
<dbReference type="CDD" id="cd00880">
    <property type="entry name" value="Era_like"/>
    <property type="match status" value="1"/>
</dbReference>
<evidence type="ECO:0000259" key="4">
    <source>
        <dbReference type="Pfam" id="PF18128"/>
    </source>
</evidence>
<dbReference type="GO" id="GO:0030488">
    <property type="term" value="P:tRNA methylation"/>
    <property type="evidence" value="ECO:0007669"/>
    <property type="project" value="TreeGrafter"/>
</dbReference>
<dbReference type="EMBL" id="CP120678">
    <property type="protein sequence ID" value="WIW70737.1"/>
    <property type="molecule type" value="Genomic_DNA"/>
</dbReference>
<feature type="domain" description="Hydrogen maturase F tetramerization" evidence="5">
    <location>
        <begin position="282"/>
        <end position="397"/>
    </location>
</feature>
<dbReference type="NCBIfam" id="TIGR00231">
    <property type="entry name" value="small_GTP"/>
    <property type="match status" value="1"/>
</dbReference>
<dbReference type="InterPro" id="IPR023873">
    <property type="entry name" value="FeFe-hyd_GTPase_HydF"/>
</dbReference>
<dbReference type="Proteomes" id="UP001243623">
    <property type="component" value="Chromosome"/>
</dbReference>
<proteinExistence type="predicted"/>
<dbReference type="InterPro" id="IPR005225">
    <property type="entry name" value="Small_GTP-bd"/>
</dbReference>
<dbReference type="AlphaFoldDB" id="A0A9Y2AI95"/>
<dbReference type="GO" id="GO:0005525">
    <property type="term" value="F:GTP binding"/>
    <property type="evidence" value="ECO:0007669"/>
    <property type="project" value="UniProtKB-KW"/>
</dbReference>
<protein>
    <submittedName>
        <fullName evidence="6">[FeFe] hydrogenase H-cluster maturation GTPase HydF</fullName>
    </submittedName>
</protein>
<dbReference type="Gene3D" id="3.40.50.300">
    <property type="entry name" value="P-loop containing nucleotide triphosphate hydrolases"/>
    <property type="match status" value="1"/>
</dbReference>
<dbReference type="KEGG" id="sgbi:P3F81_12795"/>
<dbReference type="GO" id="GO:0002098">
    <property type="term" value="P:tRNA wobble uridine modification"/>
    <property type="evidence" value="ECO:0007669"/>
    <property type="project" value="TreeGrafter"/>
</dbReference>